<reference evidence="1 2" key="3">
    <citation type="submission" date="2008-05" db="EMBL/GenBank/DDBJ databases">
        <authorList>
            <person name="Fulton L."/>
            <person name="Clifton S."/>
            <person name="Fulton B."/>
            <person name="Xu J."/>
            <person name="Minx P."/>
            <person name="Pepin K.H."/>
            <person name="Johnson M."/>
            <person name="Thiruvilangam P."/>
            <person name="Bhonagiri V."/>
            <person name="Nash W.E."/>
            <person name="Mardis E.R."/>
            <person name="Wilson R.K."/>
        </authorList>
    </citation>
    <scope>NUCLEOTIDE SEQUENCE [LARGE SCALE GENOMIC DNA]</scope>
    <source>
        <strain evidence="1 2">ATCC 25827</strain>
    </source>
</reference>
<dbReference type="AlphaFoldDB" id="A0AA87CP72"/>
<dbReference type="Pfam" id="PF26207">
    <property type="entry name" value="Phage_phiTE_015"/>
    <property type="match status" value="1"/>
</dbReference>
<dbReference type="Proteomes" id="UP000004506">
    <property type="component" value="Unassembled WGS sequence"/>
</dbReference>
<dbReference type="EMBL" id="ABJD02000117">
    <property type="protein sequence ID" value="EDU57691.1"/>
    <property type="molecule type" value="Genomic_DNA"/>
</dbReference>
<evidence type="ECO:0000313" key="2">
    <source>
        <dbReference type="Proteomes" id="UP000004506"/>
    </source>
</evidence>
<accession>A0AA87CP72</accession>
<gene>
    <name evidence="1" type="ORF">PROSTU_04468</name>
</gene>
<sequence length="92" mass="10660">MDKLDDVRAVFEKLYKEQTVFIENTHGYDSQKFSLWAGFQLGWQASRESLEVELPTKEPNPSQNNSYAFGYNRAITEATELLNRQGVKIKNE</sequence>
<evidence type="ECO:0000313" key="1">
    <source>
        <dbReference type="EMBL" id="EDU57691.1"/>
    </source>
</evidence>
<proteinExistence type="predicted"/>
<dbReference type="InterPro" id="IPR058601">
    <property type="entry name" value="Phage_phiTE_015-like"/>
</dbReference>
<reference evidence="2" key="1">
    <citation type="submission" date="2008-04" db="EMBL/GenBank/DDBJ databases">
        <title>Draft genome sequence of Providencia stuartii (ATCC 25827).</title>
        <authorList>
            <person name="Sudarsanam P."/>
            <person name="Ley R."/>
            <person name="Guruge J."/>
            <person name="Turnbaugh P.J."/>
            <person name="Mahowald M."/>
            <person name="Liep D."/>
            <person name="Gordon J."/>
        </authorList>
    </citation>
    <scope>NUCLEOTIDE SEQUENCE [LARGE SCALE GENOMIC DNA]</scope>
    <source>
        <strain evidence="2">ATCC 25827</strain>
    </source>
</reference>
<protein>
    <submittedName>
        <fullName evidence="1">Uncharacterized protein</fullName>
    </submittedName>
</protein>
<dbReference type="RefSeq" id="WP_004916554.1">
    <property type="nucleotide sequence ID" value="NZ_DS607648.1"/>
</dbReference>
<name>A0AA87CP72_PROST</name>
<comment type="caution">
    <text evidence="1">The sequence shown here is derived from an EMBL/GenBank/DDBJ whole genome shotgun (WGS) entry which is preliminary data.</text>
</comment>
<reference evidence="2" key="2">
    <citation type="submission" date="2008-04" db="EMBL/GenBank/DDBJ databases">
        <title>Draft genome sequence of Providencia stuartii(ATCC 25827).</title>
        <authorList>
            <person name="Sudarsanam P."/>
            <person name="Ley R."/>
            <person name="Guruge J."/>
            <person name="Turnbaugh P.J."/>
            <person name="Mahowald M."/>
            <person name="Liep D."/>
            <person name="Gordon J."/>
        </authorList>
    </citation>
    <scope>NUCLEOTIDE SEQUENCE [LARGE SCALE GENOMIC DNA]</scope>
    <source>
        <strain evidence="2">ATCC 25827</strain>
    </source>
</reference>
<organism evidence="1 2">
    <name type="scientific">Providencia stuartii ATCC 25827</name>
    <dbReference type="NCBI Taxonomy" id="471874"/>
    <lineage>
        <taxon>Bacteria</taxon>
        <taxon>Pseudomonadati</taxon>
        <taxon>Pseudomonadota</taxon>
        <taxon>Gammaproteobacteria</taxon>
        <taxon>Enterobacterales</taxon>
        <taxon>Morganellaceae</taxon>
        <taxon>Providencia</taxon>
    </lineage>
</organism>